<dbReference type="EMBL" id="ANMO01000012">
    <property type="protein sequence ID" value="EMB19008.1"/>
    <property type="molecule type" value="Genomic_DNA"/>
</dbReference>
<evidence type="ECO:0000313" key="1">
    <source>
        <dbReference type="EMBL" id="EMB19008.1"/>
    </source>
</evidence>
<sequence length="63" mass="6939">MVGISQQKSLKRNGRWSGDCSQYNQHFPNESAGDLIHAGSAQKFFLLLSRSLLMDAEGVGLKD</sequence>
<keyword evidence="2" id="KW-1185">Reference proteome</keyword>
<evidence type="ECO:0000313" key="2">
    <source>
        <dbReference type="Proteomes" id="UP000011529"/>
    </source>
</evidence>
<reference evidence="1" key="1">
    <citation type="submission" date="2012-11" db="EMBL/GenBank/DDBJ databases">
        <title>Permanent draft genomes of Rhodopirellula europaea strain SH398 and 6C.</title>
        <authorList>
            <person name="Richter M."/>
            <person name="Richter-Heitmann T."/>
            <person name="Frank C."/>
            <person name="Harder J."/>
            <person name="Glockner F.O."/>
        </authorList>
    </citation>
    <scope>NUCLEOTIDE SEQUENCE</scope>
    <source>
        <strain evidence="1">6C</strain>
    </source>
</reference>
<reference evidence="1" key="2">
    <citation type="journal article" date="2013" name="Mar. Genomics">
        <title>Expression of sulfatases in Rhodopirellula baltica and the diversity of sulfatases in the genus Rhodopirellula.</title>
        <authorList>
            <person name="Wegner C.E."/>
            <person name="Richter-Heitmann T."/>
            <person name="Klindworth A."/>
            <person name="Klockow C."/>
            <person name="Richter M."/>
            <person name="Achstetter T."/>
            <person name="Glockner F.O."/>
            <person name="Harder J."/>
        </authorList>
    </citation>
    <scope>NUCLEOTIDE SEQUENCE [LARGE SCALE GENOMIC DNA]</scope>
    <source>
        <strain evidence="1">6C</strain>
    </source>
</reference>
<accession>M2BBJ6</accession>
<comment type="caution">
    <text evidence="1">The sequence shown here is derived from an EMBL/GenBank/DDBJ whole genome shotgun (WGS) entry which is preliminary data.</text>
</comment>
<dbReference type="PATRIC" id="fig|1263867.3.peg.287"/>
<proteinExistence type="predicted"/>
<dbReference type="AlphaFoldDB" id="M2BBJ6"/>
<dbReference type="Proteomes" id="UP000011529">
    <property type="component" value="Unassembled WGS sequence"/>
</dbReference>
<gene>
    <name evidence="1" type="ORF">RE6C_00264</name>
</gene>
<protein>
    <submittedName>
        <fullName evidence="1">Uncharacterized protein</fullName>
    </submittedName>
</protein>
<name>M2BBJ6_9BACT</name>
<organism evidence="1 2">
    <name type="scientific">Rhodopirellula europaea 6C</name>
    <dbReference type="NCBI Taxonomy" id="1263867"/>
    <lineage>
        <taxon>Bacteria</taxon>
        <taxon>Pseudomonadati</taxon>
        <taxon>Planctomycetota</taxon>
        <taxon>Planctomycetia</taxon>
        <taxon>Pirellulales</taxon>
        <taxon>Pirellulaceae</taxon>
        <taxon>Rhodopirellula</taxon>
    </lineage>
</organism>